<evidence type="ECO:0000259" key="7">
    <source>
        <dbReference type="PROSITE" id="PS51085"/>
    </source>
</evidence>
<dbReference type="InterPro" id="IPR016214">
    <property type="entry name" value="NAD-red_Hydgase_HoxS_gsu"/>
</dbReference>
<dbReference type="GO" id="GO:0008137">
    <property type="term" value="F:NADH dehydrogenase (ubiquinone) activity"/>
    <property type="evidence" value="ECO:0007669"/>
    <property type="project" value="InterPro"/>
</dbReference>
<reference evidence="11" key="1">
    <citation type="submission" date="2014-08" db="EMBL/GenBank/DDBJ databases">
        <title>Structural insight into the NAD+-reducing [NiFe]-hydrogenase.</title>
        <authorList>
            <person name="Shomura Y."/>
            <person name="Higuchi Y."/>
        </authorList>
    </citation>
    <scope>NUCLEOTIDE SEQUENCE</scope>
    <source>
        <strain evidence="11">TH-1</strain>
    </source>
</reference>
<feature type="binding site" evidence="14">
    <location>
        <position position="57"/>
    </location>
    <ligand>
        <name>[2Fe-2S] cluster</name>
        <dbReference type="ChEBI" id="CHEBI:190135"/>
        <label>2</label>
    </ligand>
</feature>
<dbReference type="InterPro" id="IPR036010">
    <property type="entry name" value="2Fe-2S_ferredoxin-like_sf"/>
</dbReference>
<dbReference type="InterPro" id="IPR000283">
    <property type="entry name" value="NADH_UbQ_OxRdtase_75kDa_su_CS"/>
</dbReference>
<evidence type="ECO:0000256" key="3">
    <source>
        <dbReference type="ARBA" id="ARBA00022485"/>
    </source>
</evidence>
<feature type="binding site" evidence="15">
    <location>
        <position position="42"/>
    </location>
    <ligand>
        <name>[2Fe-2S] cluster</name>
        <dbReference type="ChEBI" id="CHEBI:190135"/>
        <label>1</label>
    </ligand>
</feature>
<feature type="binding site" evidence="15">
    <location>
        <position position="57"/>
    </location>
    <ligand>
        <name>[2Fe-2S] cluster</name>
        <dbReference type="ChEBI" id="CHEBI:190135"/>
        <label>1</label>
    </ligand>
</feature>
<dbReference type="InterPro" id="IPR001041">
    <property type="entry name" value="2Fe-2S_ferredoxin-type"/>
</dbReference>
<keyword evidence="6 14" id="KW-0411">Iron-sulfur</keyword>
<dbReference type="GO" id="GO:0016020">
    <property type="term" value="C:membrane"/>
    <property type="evidence" value="ECO:0007669"/>
    <property type="project" value="InterPro"/>
</dbReference>
<keyword evidence="3 14" id="KW-0004">4Fe-4S</keyword>
<feature type="domain" description="4Fe-4S ferredoxin-type" evidence="8">
    <location>
        <begin position="144"/>
        <end position="176"/>
    </location>
</feature>
<dbReference type="KEGG" id="htl:HPTL_1421"/>
<feature type="binding site" evidence="14">
    <location>
        <position position="55"/>
    </location>
    <ligand>
        <name>[2Fe-2S] cluster</name>
        <dbReference type="ChEBI" id="CHEBI:190135"/>
        <label>2</label>
    </ligand>
</feature>
<feature type="binding site" evidence="15">
    <location>
        <position position="43"/>
    </location>
    <ligand>
        <name>[2Fe-2S] cluster</name>
        <dbReference type="ChEBI" id="CHEBI:190135"/>
        <label>1</label>
    </ligand>
</feature>
<comment type="cofactor">
    <cofactor evidence="1">
        <name>[4Fe-4S] cluster</name>
        <dbReference type="ChEBI" id="CHEBI:49883"/>
    </cofactor>
</comment>
<dbReference type="EMBL" id="MF153396">
    <property type="protein sequence ID" value="AST15076.1"/>
    <property type="molecule type" value="Genomic_DNA"/>
</dbReference>
<dbReference type="SMR" id="A0A077L885"/>
<dbReference type="InterPro" id="IPR019574">
    <property type="entry name" value="NADH_UbQ_OxRdtase_Gsu_4Fe4S-bd"/>
</dbReference>
<feature type="binding site" evidence="14 15">
    <location>
        <position position="153"/>
    </location>
    <ligand>
        <name>[4Fe-4S] cluster</name>
        <dbReference type="ChEBI" id="CHEBI:49883"/>
        <label>2</label>
    </ligand>
</feature>
<dbReference type="PROSITE" id="PS00642">
    <property type="entry name" value="COMPLEX1_75K_2"/>
    <property type="match status" value="1"/>
</dbReference>
<proteinExistence type="evidence at protein level"/>
<keyword evidence="13" id="KW-1185">Reference proteome</keyword>
<dbReference type="EMBL" id="AP018558">
    <property type="protein sequence ID" value="BBD77683.1"/>
    <property type="molecule type" value="Genomic_DNA"/>
</dbReference>
<evidence type="ECO:0000256" key="2">
    <source>
        <dbReference type="ARBA" id="ARBA00005404"/>
    </source>
</evidence>
<feature type="binding site" evidence="14 15">
    <location>
        <position position="206"/>
    </location>
    <ligand>
        <name>[4Fe-4S] cluster</name>
        <dbReference type="ChEBI" id="CHEBI:49883"/>
        <label>2</label>
    </ligand>
</feature>
<organism evidence="11">
    <name type="scientific">Hydrogenophilus thermoluteolus</name>
    <name type="common">Pseudomonas hydrogenothermophila</name>
    <dbReference type="NCBI Taxonomy" id="297"/>
    <lineage>
        <taxon>Bacteria</taxon>
        <taxon>Pseudomonadati</taxon>
        <taxon>Pseudomonadota</taxon>
        <taxon>Hydrogenophilia</taxon>
        <taxon>Hydrogenophilales</taxon>
        <taxon>Hydrogenophilaceae</taxon>
        <taxon>Hydrogenophilus</taxon>
    </lineage>
</organism>
<feature type="binding site" evidence="15">
    <location>
        <position position="44"/>
    </location>
    <ligand>
        <name>[2Fe-2S] cluster</name>
        <dbReference type="ChEBI" id="CHEBI:190135"/>
        <label>1</label>
    </ligand>
</feature>
<evidence type="ECO:0000256" key="5">
    <source>
        <dbReference type="ARBA" id="ARBA00023004"/>
    </source>
</evidence>
<protein>
    <submittedName>
        <fullName evidence="10">HoxU</fullName>
    </submittedName>
    <submittedName>
        <fullName evidence="11 12">NAD-reducing hydrogenase</fullName>
    </submittedName>
</protein>
<keyword evidence="14 15" id="KW-0001">2Fe-2S</keyword>
<evidence type="ECO:0000259" key="8">
    <source>
        <dbReference type="PROSITE" id="PS51379"/>
    </source>
</evidence>
<dbReference type="GO" id="GO:0051539">
    <property type="term" value="F:4 iron, 4 sulfur cluster binding"/>
    <property type="evidence" value="ECO:0007669"/>
    <property type="project" value="UniProtKB-KW"/>
</dbReference>
<evidence type="ECO:0000256" key="4">
    <source>
        <dbReference type="ARBA" id="ARBA00022723"/>
    </source>
</evidence>
<name>A0A077L885_HYDTE</name>
<feature type="binding site" evidence="14 15">
    <location>
        <position position="108"/>
    </location>
    <ligand>
        <name>[4Fe-4S] cluster</name>
        <dbReference type="ChEBI" id="CHEBI:49883"/>
        <label>1</label>
    </ligand>
</feature>
<dbReference type="SMART" id="SM00929">
    <property type="entry name" value="NADH-G_4Fe-4S_3"/>
    <property type="match status" value="1"/>
</dbReference>
<dbReference type="CDD" id="cd00207">
    <property type="entry name" value="fer2"/>
    <property type="match status" value="1"/>
</dbReference>
<dbReference type="Proteomes" id="UP000262004">
    <property type="component" value="Chromosome"/>
</dbReference>
<dbReference type="Pfam" id="PF13459">
    <property type="entry name" value="Fer4_15"/>
    <property type="match status" value="1"/>
</dbReference>
<feature type="domain" description="2Fe-2S ferredoxin-type" evidence="7">
    <location>
        <begin position="9"/>
        <end position="85"/>
    </location>
</feature>
<comment type="similarity">
    <text evidence="2">Belongs to the complex I 75 kDa subunit family.</text>
</comment>
<dbReference type="GO" id="GO:0042773">
    <property type="term" value="P:ATP synthesis coupled electron transport"/>
    <property type="evidence" value="ECO:0007669"/>
    <property type="project" value="InterPro"/>
</dbReference>
<dbReference type="PROSITE" id="PS00641">
    <property type="entry name" value="COMPLEX1_75K_1"/>
    <property type="match status" value="1"/>
</dbReference>
<evidence type="ECO:0000313" key="12">
    <source>
        <dbReference type="EMBL" id="BBD77683.1"/>
    </source>
</evidence>
<dbReference type="PROSITE" id="PS51839">
    <property type="entry name" value="4FE4S_HC3"/>
    <property type="match status" value="1"/>
</dbReference>
<feature type="binding site" evidence="14">
    <location>
        <position position="69"/>
    </location>
    <ligand>
        <name>[2Fe-2S] cluster</name>
        <dbReference type="ChEBI" id="CHEBI:190135"/>
        <label>2</label>
    </ligand>
</feature>
<feature type="binding site" evidence="15">
    <location>
        <position position="54"/>
    </location>
    <ligand>
        <name>[2Fe-2S] cluster</name>
        <dbReference type="ChEBI" id="CHEBI:190135"/>
        <label>1</label>
    </ligand>
</feature>
<dbReference type="GO" id="GO:0016491">
    <property type="term" value="F:oxidoreductase activity"/>
    <property type="evidence" value="ECO:0007669"/>
    <property type="project" value="InterPro"/>
</dbReference>
<dbReference type="PDB" id="5XF9">
    <property type="method" value="X-ray"/>
    <property type="resolution" value="2.58 A"/>
    <property type="chains" value="B/F=1-242"/>
</dbReference>
<evidence type="ECO:0000313" key="13">
    <source>
        <dbReference type="Proteomes" id="UP000262004"/>
    </source>
</evidence>
<dbReference type="Gene3D" id="3.10.20.740">
    <property type="match status" value="1"/>
</dbReference>
<reference evidence="14 15" key="3">
    <citation type="journal article" date="2017" name="Science">
        <title>Structural basis of the redox switches in the NAD&lt;sup&gt;+&lt;/sup&gt;-reducing soluble [NiFe]-hydrogenase.</title>
        <authorList>
            <person name="Shomura Y."/>
            <person name="Taketa M."/>
            <person name="Nakashima H."/>
            <person name="Tai H."/>
            <person name="Nakagawa H."/>
            <person name="Ikeda Y."/>
            <person name="Ishii M."/>
            <person name="Igarashi Y."/>
            <person name="Nishihara H."/>
            <person name="Yoon K.S."/>
            <person name="Ogo S."/>
            <person name="Hirota S."/>
            <person name="Higuchi Y."/>
        </authorList>
    </citation>
    <scope>X-RAY CRYSTALLOGRAPHY (2.58 ANGSTROMS) IN COMPLEX WITH [2FE-2S] CLUSTER AND [4FE-4S] CLUSTER</scope>
</reference>
<feature type="binding site" evidence="15">
    <location>
        <position position="69"/>
    </location>
    <ligand>
        <name>[2Fe-2S] cluster</name>
        <dbReference type="ChEBI" id="CHEBI:190135"/>
        <label>1</label>
    </ligand>
</feature>
<dbReference type="RefSeq" id="WP_119335399.1">
    <property type="nucleotide sequence ID" value="NZ_AP018558.1"/>
</dbReference>
<accession>A0A077L885</accession>
<evidence type="ECO:0000313" key="10">
    <source>
        <dbReference type="EMBL" id="AST15076.1"/>
    </source>
</evidence>
<evidence type="ECO:0000256" key="1">
    <source>
        <dbReference type="ARBA" id="ARBA00001966"/>
    </source>
</evidence>
<keyword evidence="14 15" id="KW-0002">3D-structure</keyword>
<dbReference type="Pfam" id="PF13510">
    <property type="entry name" value="Fer2_4"/>
    <property type="match status" value="1"/>
</dbReference>
<feature type="binding site" evidence="14 15">
    <location>
        <position position="105"/>
    </location>
    <ligand>
        <name>[4Fe-4S] cluster</name>
        <dbReference type="ChEBI" id="CHEBI:49883"/>
        <label>1</label>
    </ligand>
</feature>
<evidence type="ECO:0007829" key="15">
    <source>
        <dbReference type="PDB" id="5XFA"/>
    </source>
</evidence>
<reference evidence="10" key="2">
    <citation type="journal article" date="2017" name="Biochim. Biophys. Acta">
        <title>Enzymatic and spectroscopic properties of a thermostable [NiFe]hydrogenase performing H2-driven NAD+-reduction in the presence of O2.</title>
        <authorList>
            <person name="Preissler J."/>
            <person name="Wahlefeld S."/>
            <person name="Lorent C."/>
            <person name="Teutloff C."/>
            <person name="Horch M."/>
            <person name="Lauterbach L."/>
            <person name="Cramer S.P."/>
            <person name="Zebger I."/>
            <person name="Lenz O."/>
        </authorList>
    </citation>
    <scope>NUCLEOTIDE SEQUENCE</scope>
    <source>
        <strain evidence="10">TH-1</strain>
    </source>
</reference>
<feature type="binding site" evidence="14 15">
    <location>
        <position position="156"/>
    </location>
    <ligand>
        <name>[4Fe-4S] cluster</name>
        <dbReference type="ChEBI" id="CHEBI:49883"/>
        <label>2</label>
    </ligand>
</feature>
<dbReference type="PROSITE" id="PS51085">
    <property type="entry name" value="2FE2S_FER_2"/>
    <property type="match status" value="1"/>
</dbReference>
<evidence type="ECO:0000259" key="9">
    <source>
        <dbReference type="PROSITE" id="PS51839"/>
    </source>
</evidence>
<gene>
    <name evidence="11" type="primary">hoxU</name>
    <name evidence="12" type="ORF">HPTL_1421</name>
</gene>
<feature type="domain" description="4Fe-4S His(Cys)3-ligated-type" evidence="9">
    <location>
        <begin position="85"/>
        <end position="124"/>
    </location>
</feature>
<dbReference type="EMBL" id="AB985772">
    <property type="protein sequence ID" value="BAP40016.1"/>
    <property type="molecule type" value="Genomic_DNA"/>
</dbReference>
<dbReference type="PDB" id="5XFA">
    <property type="method" value="X-ray"/>
    <property type="resolution" value="2.70 A"/>
    <property type="chains" value="B/F=1-242"/>
</dbReference>
<dbReference type="PIRSF" id="PIRSF000309">
    <property type="entry name" value="NAD_red_hyd_HoxU"/>
    <property type="match status" value="1"/>
</dbReference>
<reference evidence="12 13" key="4">
    <citation type="submission" date="2018-04" db="EMBL/GenBank/DDBJ databases">
        <title>Complete genome sequence of Hydrogenophilus thermoluteolus TH-1.</title>
        <authorList>
            <person name="Arai H."/>
        </authorList>
    </citation>
    <scope>NUCLEOTIDE SEQUENCE [LARGE SCALE GENOMIC DNA]</scope>
    <source>
        <strain evidence="12 13">TH-1</strain>
    </source>
</reference>
<keyword evidence="4 14" id="KW-0479">Metal-binding</keyword>
<dbReference type="PDBsum" id="5XFA"/>
<dbReference type="Pfam" id="PF10588">
    <property type="entry name" value="NADH-G_4Fe-4S_3"/>
    <property type="match status" value="1"/>
</dbReference>
<dbReference type="OrthoDB" id="5287732at2"/>
<evidence type="ECO:0000256" key="6">
    <source>
        <dbReference type="ARBA" id="ARBA00023014"/>
    </source>
</evidence>
<dbReference type="GO" id="GO:0051537">
    <property type="term" value="F:2 iron, 2 sulfur cluster binding"/>
    <property type="evidence" value="ECO:0007669"/>
    <property type="project" value="UniProtKB-KW"/>
</dbReference>
<dbReference type="SUPFAM" id="SSF54292">
    <property type="entry name" value="2Fe-2S ferredoxin-like"/>
    <property type="match status" value="1"/>
</dbReference>
<feature type="binding site" evidence="14">
    <location>
        <position position="54"/>
    </location>
    <ligand>
        <name>[2Fe-2S] cluster</name>
        <dbReference type="ChEBI" id="CHEBI:190135"/>
        <label>2</label>
    </ligand>
</feature>
<dbReference type="AlphaFoldDB" id="A0A077L885"/>
<feature type="binding site" evidence="14 15">
    <location>
        <position position="159"/>
    </location>
    <ligand>
        <name>[4Fe-4S] cluster</name>
        <dbReference type="ChEBI" id="CHEBI:49883"/>
        <label>2</label>
    </ligand>
</feature>
<dbReference type="GO" id="GO:0046872">
    <property type="term" value="F:metal ion binding"/>
    <property type="evidence" value="ECO:0007669"/>
    <property type="project" value="UniProtKB-KW"/>
</dbReference>
<dbReference type="InterPro" id="IPR017896">
    <property type="entry name" value="4Fe4S_Fe-S-bd"/>
</dbReference>
<feature type="binding site" evidence="14 15">
    <location>
        <position position="114"/>
    </location>
    <ligand>
        <name>[4Fe-4S] cluster</name>
        <dbReference type="ChEBI" id="CHEBI:49883"/>
        <label>1</label>
    </ligand>
</feature>
<dbReference type="Gene3D" id="3.30.70.20">
    <property type="match status" value="1"/>
</dbReference>
<feature type="binding site" evidence="14 15">
    <location>
        <position position="103"/>
    </location>
    <ligand>
        <name>[4Fe-4S] cluster</name>
        <dbReference type="ChEBI" id="CHEBI:49883"/>
        <label>1</label>
    </ligand>
</feature>
<dbReference type="PROSITE" id="PS51379">
    <property type="entry name" value="4FE4S_FER_2"/>
    <property type="match status" value="1"/>
</dbReference>
<feature type="binding site" evidence="14">
    <location>
        <position position="43"/>
    </location>
    <ligand>
        <name>[2Fe-2S] cluster</name>
        <dbReference type="ChEBI" id="CHEBI:190135"/>
        <label>2</label>
    </ligand>
</feature>
<sequence>MRPTTPPFASETFTLDEESIPFVPGQTVLEAALAAGRYIPHLCWHPEMGNHGSCRLCVVEANGRIQASCALPAQPGLQVVSKSETLTRVRRTLLEMLFAEGNHFCPGCEKSGDCLLQALAYAHGMTASHFDPFYPQRRIDASHPDLWLDPNRCILCGLCVRASLAEGKEALVIGGRGIASRLLATSASGRLGDTALAATDRAARICPVGALNFKAAGFTTPIGKRRFDHRPPEAMSDKERYT</sequence>
<dbReference type="PDBsum" id="5XF9"/>
<evidence type="ECO:0000313" key="11">
    <source>
        <dbReference type="EMBL" id="BAP40016.1"/>
    </source>
</evidence>
<evidence type="ECO:0007829" key="14">
    <source>
        <dbReference type="PDB" id="5XF9"/>
    </source>
</evidence>
<keyword evidence="5 14" id="KW-0408">Iron</keyword>